<evidence type="ECO:0000313" key="2">
    <source>
        <dbReference type="EMBL" id="CAG9184755.1"/>
    </source>
</evidence>
<protein>
    <submittedName>
        <fullName evidence="2">Uncharacterized protein</fullName>
    </submittedName>
</protein>
<proteinExistence type="predicted"/>
<name>A0ABN7ZIE0_9BURK</name>
<organism evidence="2 3">
    <name type="scientific">Cupriavidus pampae</name>
    <dbReference type="NCBI Taxonomy" id="659251"/>
    <lineage>
        <taxon>Bacteria</taxon>
        <taxon>Pseudomonadati</taxon>
        <taxon>Pseudomonadota</taxon>
        <taxon>Betaproteobacteria</taxon>
        <taxon>Burkholderiales</taxon>
        <taxon>Burkholderiaceae</taxon>
        <taxon>Cupriavidus</taxon>
    </lineage>
</organism>
<reference evidence="2 3" key="1">
    <citation type="submission" date="2021-08" db="EMBL/GenBank/DDBJ databases">
        <authorList>
            <person name="Peeters C."/>
        </authorList>
    </citation>
    <scope>NUCLEOTIDE SEQUENCE [LARGE SCALE GENOMIC DNA]</scope>
    <source>
        <strain evidence="2 3">LMG 32289</strain>
    </source>
</reference>
<comment type="caution">
    <text evidence="2">The sequence shown here is derived from an EMBL/GenBank/DDBJ whole genome shotgun (WGS) entry which is preliminary data.</text>
</comment>
<dbReference type="EMBL" id="CAJZAG010000013">
    <property type="protein sequence ID" value="CAG9184755.1"/>
    <property type="molecule type" value="Genomic_DNA"/>
</dbReference>
<feature type="compositionally biased region" description="Low complexity" evidence="1">
    <location>
        <begin position="156"/>
        <end position="165"/>
    </location>
</feature>
<keyword evidence="3" id="KW-1185">Reference proteome</keyword>
<accession>A0ABN7ZIE0</accession>
<evidence type="ECO:0000256" key="1">
    <source>
        <dbReference type="SAM" id="MobiDB-lite"/>
    </source>
</evidence>
<feature type="region of interest" description="Disordered" evidence="1">
    <location>
        <begin position="152"/>
        <end position="175"/>
    </location>
</feature>
<dbReference type="RefSeq" id="WP_223994480.1">
    <property type="nucleotide sequence ID" value="NZ_CAJZAG010000013.1"/>
</dbReference>
<gene>
    <name evidence="2" type="ORF">LMG32289_05726</name>
</gene>
<dbReference type="Proteomes" id="UP000706525">
    <property type="component" value="Unassembled WGS sequence"/>
</dbReference>
<evidence type="ECO:0000313" key="3">
    <source>
        <dbReference type="Proteomes" id="UP000706525"/>
    </source>
</evidence>
<sequence length="175" mass="18281">MEALRSSLTRLSQLAQSCAEALSGAAAAASDPQARAVLGHRANMQRCAAGELATRACACDDASRAGEGSGGSDTGASQHRRDIAAAAPPADTSEIARLRHAAQQVARAAAAYGSVMRDPLPDPELRLLLAHYYRGATELQRMLEFRVAEFTPSRQGNGSSASTGRRGSGHEATHR</sequence>
<feature type="region of interest" description="Disordered" evidence="1">
    <location>
        <begin position="63"/>
        <end position="91"/>
    </location>
</feature>